<feature type="compositionally biased region" description="Polar residues" evidence="1">
    <location>
        <begin position="306"/>
        <end position="315"/>
    </location>
</feature>
<comment type="caution">
    <text evidence="3">The sequence shown here is derived from an EMBL/GenBank/DDBJ whole genome shotgun (WGS) entry which is preliminary data.</text>
</comment>
<keyword evidence="4" id="KW-1185">Reference proteome</keyword>
<proteinExistence type="predicted"/>
<evidence type="ECO:0000259" key="2">
    <source>
        <dbReference type="Pfam" id="PF22893"/>
    </source>
</evidence>
<accession>A0AAD6ZRP7</accession>
<dbReference type="Pfam" id="PF22893">
    <property type="entry name" value="ULD_2"/>
    <property type="match status" value="1"/>
</dbReference>
<name>A0AAD6ZRP7_9AGAR</name>
<organism evidence="3 4">
    <name type="scientific">Mycena albidolilacea</name>
    <dbReference type="NCBI Taxonomy" id="1033008"/>
    <lineage>
        <taxon>Eukaryota</taxon>
        <taxon>Fungi</taxon>
        <taxon>Dikarya</taxon>
        <taxon>Basidiomycota</taxon>
        <taxon>Agaricomycotina</taxon>
        <taxon>Agaricomycetes</taxon>
        <taxon>Agaricomycetidae</taxon>
        <taxon>Agaricales</taxon>
        <taxon>Marasmiineae</taxon>
        <taxon>Mycenaceae</taxon>
        <taxon>Mycena</taxon>
    </lineage>
</organism>
<dbReference type="PANTHER" id="PTHR38886">
    <property type="entry name" value="SESA DOMAIN-CONTAINING PROTEIN"/>
    <property type="match status" value="1"/>
</dbReference>
<protein>
    <recommendedName>
        <fullName evidence="2">Ubiquitin-like domain-containing protein</fullName>
    </recommendedName>
</protein>
<dbReference type="Proteomes" id="UP001218218">
    <property type="component" value="Unassembled WGS sequence"/>
</dbReference>
<feature type="compositionally biased region" description="Basic and acidic residues" evidence="1">
    <location>
        <begin position="318"/>
        <end position="330"/>
    </location>
</feature>
<evidence type="ECO:0000313" key="3">
    <source>
        <dbReference type="EMBL" id="KAJ7336180.1"/>
    </source>
</evidence>
<dbReference type="InterPro" id="IPR054464">
    <property type="entry name" value="ULD_fung"/>
</dbReference>
<dbReference type="EMBL" id="JARIHO010000031">
    <property type="protein sequence ID" value="KAJ7336180.1"/>
    <property type="molecule type" value="Genomic_DNA"/>
</dbReference>
<feature type="region of interest" description="Disordered" evidence="1">
    <location>
        <begin position="303"/>
        <end position="330"/>
    </location>
</feature>
<evidence type="ECO:0000313" key="4">
    <source>
        <dbReference type="Proteomes" id="UP001218218"/>
    </source>
</evidence>
<sequence>MSFSMVSFGDLVTAADLAMKIVQVLYYSPSASEDYQGALSELVSLHHELVIISDAIKLADTASGPGALIRHRVAEEVRRCRAEMQRFLDKTKGVAATGVVGVLSKVWWAASEQRELRVLRDAVARRRAALSVLIGSSNLLISTATRDEVRACRETIQELTTTLKPVPHHVVEDMVFIVDPLGDVIRISMIYGLKYEDLHRIIEAYYPEGRAGSRHIKDGLYHLLHSSEGLISRLSPAGMVLKPGMTLEMSMLFRERANFFKQRKSCPRCKDESKSEPIAQTGWRKCLRCSKFFQMVPDDFSRDSQARIQRSSSLRHGTPKDGPKQHSDDDGVEHFRRIEFFCVEEILDSSDIHDFWQKKVILSFPQMKKVRSRKQNGTR</sequence>
<dbReference type="AlphaFoldDB" id="A0AAD6ZRP7"/>
<reference evidence="3" key="1">
    <citation type="submission" date="2023-03" db="EMBL/GenBank/DDBJ databases">
        <title>Massive genome expansion in bonnet fungi (Mycena s.s.) driven by repeated elements and novel gene families across ecological guilds.</title>
        <authorList>
            <consortium name="Lawrence Berkeley National Laboratory"/>
            <person name="Harder C.B."/>
            <person name="Miyauchi S."/>
            <person name="Viragh M."/>
            <person name="Kuo A."/>
            <person name="Thoen E."/>
            <person name="Andreopoulos B."/>
            <person name="Lu D."/>
            <person name="Skrede I."/>
            <person name="Drula E."/>
            <person name="Henrissat B."/>
            <person name="Morin E."/>
            <person name="Kohler A."/>
            <person name="Barry K."/>
            <person name="LaButti K."/>
            <person name="Morin E."/>
            <person name="Salamov A."/>
            <person name="Lipzen A."/>
            <person name="Mereny Z."/>
            <person name="Hegedus B."/>
            <person name="Baldrian P."/>
            <person name="Stursova M."/>
            <person name="Weitz H."/>
            <person name="Taylor A."/>
            <person name="Grigoriev I.V."/>
            <person name="Nagy L.G."/>
            <person name="Martin F."/>
            <person name="Kauserud H."/>
        </authorList>
    </citation>
    <scope>NUCLEOTIDE SEQUENCE</scope>
    <source>
        <strain evidence="3">CBHHK002</strain>
    </source>
</reference>
<feature type="domain" description="Ubiquitin-like" evidence="2">
    <location>
        <begin position="172"/>
        <end position="254"/>
    </location>
</feature>
<evidence type="ECO:0000256" key="1">
    <source>
        <dbReference type="SAM" id="MobiDB-lite"/>
    </source>
</evidence>
<gene>
    <name evidence="3" type="ORF">DFH08DRAFT_878014</name>
</gene>
<dbReference type="PANTHER" id="PTHR38886:SF1">
    <property type="entry name" value="NACHT-NTPASE AND P-LOOP NTPASES N-TERMINAL DOMAIN-CONTAINING PROTEIN"/>
    <property type="match status" value="1"/>
</dbReference>